<keyword evidence="1" id="KW-0472">Membrane</keyword>
<feature type="transmembrane region" description="Helical" evidence="1">
    <location>
        <begin position="95"/>
        <end position="119"/>
    </location>
</feature>
<feature type="transmembrane region" description="Helical" evidence="1">
    <location>
        <begin position="157"/>
        <end position="176"/>
    </location>
</feature>
<evidence type="ECO:0000259" key="2">
    <source>
        <dbReference type="PROSITE" id="PS50850"/>
    </source>
</evidence>
<keyword evidence="1" id="KW-0812">Transmembrane</keyword>
<evidence type="ECO:0000313" key="3">
    <source>
        <dbReference type="EMBL" id="AWR93275.1"/>
    </source>
</evidence>
<dbReference type="InterPro" id="IPR050327">
    <property type="entry name" value="Proton-linked_MCT"/>
</dbReference>
<feature type="transmembrane region" description="Helical" evidence="1">
    <location>
        <begin position="230"/>
        <end position="248"/>
    </location>
</feature>
<dbReference type="SUPFAM" id="SSF103473">
    <property type="entry name" value="MFS general substrate transporter"/>
    <property type="match status" value="1"/>
</dbReference>
<dbReference type="KEGG" id="abri:DFR85_00270"/>
<dbReference type="GO" id="GO:0022857">
    <property type="term" value="F:transmembrane transporter activity"/>
    <property type="evidence" value="ECO:0007669"/>
    <property type="project" value="InterPro"/>
</dbReference>
<feature type="transmembrane region" description="Helical" evidence="1">
    <location>
        <begin position="7"/>
        <end position="24"/>
    </location>
</feature>
<dbReference type="PROSITE" id="PS50850">
    <property type="entry name" value="MFS"/>
    <property type="match status" value="1"/>
</dbReference>
<feature type="transmembrane region" description="Helical" evidence="1">
    <location>
        <begin position="260"/>
        <end position="280"/>
    </location>
</feature>
<feature type="transmembrane region" description="Helical" evidence="1">
    <location>
        <begin position="131"/>
        <end position="151"/>
    </location>
</feature>
<dbReference type="InterPro" id="IPR020846">
    <property type="entry name" value="MFS_dom"/>
</dbReference>
<gene>
    <name evidence="3" type="ORF">DFR85_00270</name>
</gene>
<dbReference type="PANTHER" id="PTHR11360:SF304">
    <property type="entry name" value="MFS DOMAIN-CONTAINING PROTEIN"/>
    <property type="match status" value="1"/>
</dbReference>
<protein>
    <submittedName>
        <fullName evidence="3">Oxalate/formate antiport family MFS transporter</fullName>
    </submittedName>
</protein>
<dbReference type="PANTHER" id="PTHR11360">
    <property type="entry name" value="MONOCARBOXYLATE TRANSPORTER"/>
    <property type="match status" value="1"/>
</dbReference>
<feature type="domain" description="Major facilitator superfamily (MFS) profile" evidence="2">
    <location>
        <begin position="1"/>
        <end position="367"/>
    </location>
</feature>
<dbReference type="InterPro" id="IPR011701">
    <property type="entry name" value="MFS"/>
</dbReference>
<organism evidence="3 4">
    <name type="scientific">Acidianus brierleyi</name>
    <dbReference type="NCBI Taxonomy" id="41673"/>
    <lineage>
        <taxon>Archaea</taxon>
        <taxon>Thermoproteota</taxon>
        <taxon>Thermoprotei</taxon>
        <taxon>Sulfolobales</taxon>
        <taxon>Sulfolobaceae</taxon>
        <taxon>Acidianus</taxon>
    </lineage>
</organism>
<dbReference type="GeneID" id="36830544"/>
<evidence type="ECO:0000256" key="1">
    <source>
        <dbReference type="SAM" id="Phobius"/>
    </source>
</evidence>
<dbReference type="OrthoDB" id="359492at2157"/>
<feature type="transmembrane region" description="Helical" evidence="1">
    <location>
        <begin position="197"/>
        <end position="218"/>
    </location>
</feature>
<keyword evidence="1" id="KW-1133">Transmembrane helix</keyword>
<dbReference type="Gene3D" id="1.20.1250.20">
    <property type="entry name" value="MFS general substrate transporter like domains"/>
    <property type="match status" value="2"/>
</dbReference>
<dbReference type="AlphaFoldDB" id="A0A2U9IB89"/>
<keyword evidence="4" id="KW-1185">Reference proteome</keyword>
<dbReference type="Pfam" id="PF07690">
    <property type="entry name" value="MFS_1"/>
    <property type="match status" value="1"/>
</dbReference>
<dbReference type="RefSeq" id="WP_110269159.1">
    <property type="nucleotide sequence ID" value="NZ_CP029289.2"/>
</dbReference>
<dbReference type="InterPro" id="IPR036259">
    <property type="entry name" value="MFS_trans_sf"/>
</dbReference>
<accession>A0A2U9IB89</accession>
<name>A0A2U9IB89_9CREN</name>
<sequence>MNREKYIVIGLTAMLFNSLYQYSWNALEPLFKKGFAVSIVEIEVAFTLFTIFSTTFQTVGGYFADTKGPKIVGIFSSILSALGFLGTSFSPTVYFFYIFWSLGSIGEGILYGIATNLAIKWYQDRRGFATGLVSLGFGVGASLTNPIIASFTNFREITLIIGLIELIILPTLLSFSKYPAKGLTGNTPKEILVSPKWWLIYFSFVTAAVPLTVMSSSLSVIGRALPLQDLVILISLFPFMSGISRPILGHVSDKIGRAKTVLLVDILITFGALLLTINLIGPSVLVIGFFGGSMITLYFSLVGDIFGSKFSTSNNAFLYTGKAISGIMGSVIFSYLFLTMPEVSRLYTLMCGITGTLLLVIAMPRKEILKVR</sequence>
<dbReference type="Proteomes" id="UP000248044">
    <property type="component" value="Chromosome"/>
</dbReference>
<feature type="transmembrane region" description="Helical" evidence="1">
    <location>
        <begin position="71"/>
        <end position="89"/>
    </location>
</feature>
<feature type="transmembrane region" description="Helical" evidence="1">
    <location>
        <begin position="286"/>
        <end position="307"/>
    </location>
</feature>
<dbReference type="EMBL" id="CP029289">
    <property type="protein sequence ID" value="AWR93275.1"/>
    <property type="molecule type" value="Genomic_DNA"/>
</dbReference>
<feature type="transmembrane region" description="Helical" evidence="1">
    <location>
        <begin position="319"/>
        <end position="338"/>
    </location>
</feature>
<feature type="transmembrane region" description="Helical" evidence="1">
    <location>
        <begin position="44"/>
        <end position="64"/>
    </location>
</feature>
<reference evidence="3 4" key="1">
    <citation type="submission" date="2018-05" db="EMBL/GenBank/DDBJ databases">
        <title>Complete Genome Sequences of Extremely Thermoacidophilic, Metal-Mobilizing Type-Strain Members of the Archaeal Family Sulfolobaceae: Acidianus brierleyi DSM-1651T, Acidianus sulfidivorans DSM-18786T, Metallosphaera hakonensis DSM-7519T, and Metallosphaera prunae DSM-10039T.</title>
        <authorList>
            <person name="Counts J.A."/>
            <person name="Kelly R.M."/>
        </authorList>
    </citation>
    <scope>NUCLEOTIDE SEQUENCE [LARGE SCALE GENOMIC DNA]</scope>
    <source>
        <strain evidence="3 4">DSM 1651</strain>
    </source>
</reference>
<feature type="transmembrane region" description="Helical" evidence="1">
    <location>
        <begin position="344"/>
        <end position="363"/>
    </location>
</feature>
<evidence type="ECO:0000313" key="4">
    <source>
        <dbReference type="Proteomes" id="UP000248044"/>
    </source>
</evidence>
<proteinExistence type="predicted"/>